<dbReference type="OrthoDB" id="1100299at2"/>
<evidence type="ECO:0000259" key="1">
    <source>
        <dbReference type="Pfam" id="PF09028"/>
    </source>
</evidence>
<organism evidence="2 3">
    <name type="scientific">Porphyromonas circumdentaria</name>
    <dbReference type="NCBI Taxonomy" id="29524"/>
    <lineage>
        <taxon>Bacteria</taxon>
        <taxon>Pseudomonadati</taxon>
        <taxon>Bacteroidota</taxon>
        <taxon>Bacteroidia</taxon>
        <taxon>Bacteroidales</taxon>
        <taxon>Porphyromonadaceae</taxon>
        <taxon>Porphyromonas</taxon>
    </lineage>
</organism>
<dbReference type="Pfam" id="PF09028">
    <property type="entry name" value="Mac-1"/>
    <property type="match status" value="1"/>
</dbReference>
<dbReference type="SUPFAM" id="SSF54001">
    <property type="entry name" value="Cysteine proteinases"/>
    <property type="match status" value="1"/>
</dbReference>
<dbReference type="EMBL" id="FUXE01000012">
    <property type="protein sequence ID" value="SJZ82798.1"/>
    <property type="molecule type" value="Genomic_DNA"/>
</dbReference>
<name>A0A1T4NVN4_9PORP</name>
<keyword evidence="3" id="KW-1185">Reference proteome</keyword>
<protein>
    <submittedName>
        <fullName evidence="2">Mac 1 protein</fullName>
    </submittedName>
</protein>
<dbReference type="Gene3D" id="3.90.70.10">
    <property type="entry name" value="Cysteine proteinases"/>
    <property type="match status" value="1"/>
</dbReference>
<dbReference type="PROSITE" id="PS51257">
    <property type="entry name" value="PROKAR_LIPOPROTEIN"/>
    <property type="match status" value="1"/>
</dbReference>
<proteinExistence type="predicted"/>
<dbReference type="Proteomes" id="UP000190121">
    <property type="component" value="Unassembled WGS sequence"/>
</dbReference>
<evidence type="ECO:0000313" key="2">
    <source>
        <dbReference type="EMBL" id="SJZ82798.1"/>
    </source>
</evidence>
<reference evidence="3" key="1">
    <citation type="submission" date="2017-02" db="EMBL/GenBank/DDBJ databases">
        <authorList>
            <person name="Varghese N."/>
            <person name="Submissions S."/>
        </authorList>
    </citation>
    <scope>NUCLEOTIDE SEQUENCE [LARGE SCALE GENOMIC DNA]</scope>
    <source>
        <strain evidence="3">ATCC 51356</strain>
    </source>
</reference>
<dbReference type="GO" id="GO:0008233">
    <property type="term" value="F:peptidase activity"/>
    <property type="evidence" value="ECO:0007669"/>
    <property type="project" value="InterPro"/>
</dbReference>
<dbReference type="RefSeq" id="WP_078737146.1">
    <property type="nucleotide sequence ID" value="NZ_FUXE01000012.1"/>
</dbReference>
<feature type="domain" description="Ig protease IdeS" evidence="1">
    <location>
        <begin position="546"/>
        <end position="576"/>
    </location>
</feature>
<gene>
    <name evidence="2" type="ORF">SAMN02745171_01234</name>
</gene>
<accession>A0A1T4NVN4</accession>
<dbReference type="AlphaFoldDB" id="A0A1T4NVN4"/>
<dbReference type="InterPro" id="IPR038765">
    <property type="entry name" value="Papain-like_cys_pep_sf"/>
</dbReference>
<dbReference type="InterPro" id="IPR015117">
    <property type="entry name" value="IdeS"/>
</dbReference>
<sequence>MKIITNKFYGLFLILAVALFTGCKPPKEVVIEEQVALQLTVDKRVIRADGLDTLQMSVTNNGISVQEECTFHVVAPETILKDGRFFTSKVGEYELYALYKGKYKSEVIRVEAVALSLILNASSEKIVADGEQEVTLNVSWEGKDITSECALYLLQGEEKTLLDSPRFKTEKAGKYQFQATFRGYTSNIFEVEALPLTLILKGSKNEIKADGIEEVKFNVTTDGKDISSLCQIFLLKGEQETLVENGVFKTNQHGKYKFQAIYKSYRSNVFEVNVTEIIPEKPIELTATTREIPADGKTEAHFSVTQGGEDVTSKCKIYWWGGAVQEPVLLLGTSFKTKRAGEYNFKATMGELVSAEIVVRAIESDLPSEAGVLFVHGVTKDKGWYDVNKKKDGRGPDGLLCWAAACANGLQWWQENYAAAGLSLPNGVPSGVGEKWELKIFEEFMANWTNRGAHPDMGFAWYFSGENRASNCSVCSQPKPNSGAYLKSIYDQLDNTWKDGYTRSVRGYSTWGDNGDKNEDPLKIFSRHIIRALKEGIVVLDINPGFSTAHAITLWGCEYGADGLIRYLYITDSDDLIHTPLVPRRPVLHKFEVAKASNGKRIVGIKGTTYKPFVEIQNYYTLRAFPITK</sequence>
<evidence type="ECO:0000313" key="3">
    <source>
        <dbReference type="Proteomes" id="UP000190121"/>
    </source>
</evidence>